<comment type="caution">
    <text evidence="1">The sequence shown here is derived from an EMBL/GenBank/DDBJ whole genome shotgun (WGS) entry which is preliminary data.</text>
</comment>
<reference evidence="1 2" key="1">
    <citation type="submission" date="2012-05" db="EMBL/GenBank/DDBJ databases">
        <title>Recombination and specialization in a pathogen metapopulation.</title>
        <authorList>
            <person name="Gardiner A."/>
            <person name="Kemen E."/>
            <person name="Schultz-Larsen T."/>
            <person name="MacLean D."/>
            <person name="Van Oosterhout C."/>
            <person name="Jones J.D.G."/>
        </authorList>
    </citation>
    <scope>NUCLEOTIDE SEQUENCE [LARGE SCALE GENOMIC DNA]</scope>
    <source>
        <strain evidence="1 2">Ac Nc2</strain>
    </source>
</reference>
<evidence type="ECO:0000313" key="2">
    <source>
        <dbReference type="Proteomes" id="UP000053237"/>
    </source>
</evidence>
<dbReference type="Proteomes" id="UP000053237">
    <property type="component" value="Unassembled WGS sequence"/>
</dbReference>
<proteinExistence type="predicted"/>
<dbReference type="EMBL" id="CAIX01000204">
    <property type="protein sequence ID" value="CCI10307.1"/>
    <property type="molecule type" value="Genomic_DNA"/>
</dbReference>
<evidence type="ECO:0000313" key="1">
    <source>
        <dbReference type="EMBL" id="CCI10307.1"/>
    </source>
</evidence>
<protein>
    <submittedName>
        <fullName evidence="1">Uncharacterized protein</fullName>
    </submittedName>
</protein>
<organism evidence="1 2">
    <name type="scientific">Albugo candida</name>
    <dbReference type="NCBI Taxonomy" id="65357"/>
    <lineage>
        <taxon>Eukaryota</taxon>
        <taxon>Sar</taxon>
        <taxon>Stramenopiles</taxon>
        <taxon>Oomycota</taxon>
        <taxon>Peronosporomycetes</taxon>
        <taxon>Albuginales</taxon>
        <taxon>Albuginaceae</taxon>
        <taxon>Albugo</taxon>
    </lineage>
</organism>
<name>A0A024FTN1_9STRA</name>
<gene>
    <name evidence="1" type="ORF">BN9_091610</name>
</gene>
<accession>A0A024FTN1</accession>
<dbReference type="AlphaFoldDB" id="A0A024FTN1"/>
<dbReference type="InParanoid" id="A0A024FTN1"/>
<sequence>MFMKLQRMLWYVTSGGITMASKTVENITETFNIFAMILLSTAVYWKVYALLCAQYKPQELNPAVYPILINC</sequence>
<keyword evidence="2" id="KW-1185">Reference proteome</keyword>